<feature type="compositionally biased region" description="Basic residues" evidence="1">
    <location>
        <begin position="34"/>
        <end position="43"/>
    </location>
</feature>
<evidence type="ECO:0000313" key="2">
    <source>
        <dbReference type="EMBL" id="MPC92669.1"/>
    </source>
</evidence>
<proteinExistence type="predicted"/>
<evidence type="ECO:0000313" key="3">
    <source>
        <dbReference type="Proteomes" id="UP000324222"/>
    </source>
</evidence>
<protein>
    <submittedName>
        <fullName evidence="2">Uncharacterized protein</fullName>
    </submittedName>
</protein>
<comment type="caution">
    <text evidence="2">The sequence shown here is derived from an EMBL/GenBank/DDBJ whole genome shotgun (WGS) entry which is preliminary data.</text>
</comment>
<gene>
    <name evidence="2" type="ORF">E2C01_087772</name>
</gene>
<organism evidence="2 3">
    <name type="scientific">Portunus trituberculatus</name>
    <name type="common">Swimming crab</name>
    <name type="synonym">Neptunus trituberculatus</name>
    <dbReference type="NCBI Taxonomy" id="210409"/>
    <lineage>
        <taxon>Eukaryota</taxon>
        <taxon>Metazoa</taxon>
        <taxon>Ecdysozoa</taxon>
        <taxon>Arthropoda</taxon>
        <taxon>Crustacea</taxon>
        <taxon>Multicrustacea</taxon>
        <taxon>Malacostraca</taxon>
        <taxon>Eumalacostraca</taxon>
        <taxon>Eucarida</taxon>
        <taxon>Decapoda</taxon>
        <taxon>Pleocyemata</taxon>
        <taxon>Brachyura</taxon>
        <taxon>Eubrachyura</taxon>
        <taxon>Portunoidea</taxon>
        <taxon>Portunidae</taxon>
        <taxon>Portuninae</taxon>
        <taxon>Portunus</taxon>
    </lineage>
</organism>
<dbReference type="Proteomes" id="UP000324222">
    <property type="component" value="Unassembled WGS sequence"/>
</dbReference>
<feature type="region of interest" description="Disordered" evidence="1">
    <location>
        <begin position="32"/>
        <end position="73"/>
    </location>
</feature>
<dbReference type="AlphaFoldDB" id="A0A5B7JCJ1"/>
<evidence type="ECO:0000256" key="1">
    <source>
        <dbReference type="SAM" id="MobiDB-lite"/>
    </source>
</evidence>
<name>A0A5B7JCJ1_PORTR</name>
<reference evidence="2 3" key="1">
    <citation type="submission" date="2019-05" db="EMBL/GenBank/DDBJ databases">
        <title>Another draft genome of Portunus trituberculatus and its Hox gene families provides insights of decapod evolution.</title>
        <authorList>
            <person name="Jeong J.-H."/>
            <person name="Song I."/>
            <person name="Kim S."/>
            <person name="Choi T."/>
            <person name="Kim D."/>
            <person name="Ryu S."/>
            <person name="Kim W."/>
        </authorList>
    </citation>
    <scope>NUCLEOTIDE SEQUENCE [LARGE SCALE GENOMIC DNA]</scope>
    <source>
        <tissue evidence="2">Muscle</tissue>
    </source>
</reference>
<feature type="compositionally biased region" description="Polar residues" evidence="1">
    <location>
        <begin position="51"/>
        <end position="62"/>
    </location>
</feature>
<dbReference type="EMBL" id="VSRR010092079">
    <property type="protein sequence ID" value="MPC92669.1"/>
    <property type="molecule type" value="Genomic_DNA"/>
</dbReference>
<keyword evidence="3" id="KW-1185">Reference proteome</keyword>
<accession>A0A5B7JCJ1</accession>
<sequence length="73" mass="7886">MARDTSPSLSTSLPLSLHTLVSITPGPLLCHPWTSHHHHHHHPNIPAIHPQSYNMDGTLTVSPSPDTNAPPPP</sequence>